<dbReference type="PRINTS" id="PR00337">
    <property type="entry name" value="LEUILEVALBP"/>
</dbReference>
<protein>
    <submittedName>
        <fullName evidence="8">ABC transporter substrate-binding protein</fullName>
    </submittedName>
</protein>
<dbReference type="InterPro" id="IPR028081">
    <property type="entry name" value="Leu-bd"/>
</dbReference>
<dbReference type="Proteomes" id="UP001060164">
    <property type="component" value="Chromosome"/>
</dbReference>
<dbReference type="InterPro" id="IPR028082">
    <property type="entry name" value="Peripla_BP_I"/>
</dbReference>
<comment type="similarity">
    <text evidence="1">Belongs to the leucine-binding protein family.</text>
</comment>
<gene>
    <name evidence="8" type="ORF">NQ502_03140</name>
</gene>
<name>A0ABY5VJ49_9FIRM</name>
<accession>A0ABY5VJ49</accession>
<evidence type="ECO:0000256" key="3">
    <source>
        <dbReference type="ARBA" id="ARBA00022729"/>
    </source>
</evidence>
<organism evidence="8 9">
    <name type="scientific">Ruminococcus gauvreauii</name>
    <dbReference type="NCBI Taxonomy" id="438033"/>
    <lineage>
        <taxon>Bacteria</taxon>
        <taxon>Bacillati</taxon>
        <taxon>Bacillota</taxon>
        <taxon>Clostridia</taxon>
        <taxon>Eubacteriales</taxon>
        <taxon>Oscillospiraceae</taxon>
        <taxon>Ruminococcus</taxon>
    </lineage>
</organism>
<dbReference type="InterPro" id="IPR000709">
    <property type="entry name" value="Leu_Ile_Val-bd"/>
</dbReference>
<dbReference type="Pfam" id="PF13458">
    <property type="entry name" value="Peripla_BP_6"/>
    <property type="match status" value="1"/>
</dbReference>
<evidence type="ECO:0000259" key="7">
    <source>
        <dbReference type="Pfam" id="PF13458"/>
    </source>
</evidence>
<feature type="signal peptide" evidence="6">
    <location>
        <begin position="1"/>
        <end position="22"/>
    </location>
</feature>
<evidence type="ECO:0000256" key="2">
    <source>
        <dbReference type="ARBA" id="ARBA00022448"/>
    </source>
</evidence>
<dbReference type="PANTHER" id="PTHR30483:SF6">
    <property type="entry name" value="PERIPLASMIC BINDING PROTEIN OF ABC TRANSPORTER FOR NATURAL AMINO ACIDS"/>
    <property type="match status" value="1"/>
</dbReference>
<evidence type="ECO:0000256" key="4">
    <source>
        <dbReference type="ARBA" id="ARBA00022970"/>
    </source>
</evidence>
<reference evidence="8" key="1">
    <citation type="journal article" date="2022" name="Cell">
        <title>Design, construction, and in vivo augmentation of a complex gut microbiome.</title>
        <authorList>
            <person name="Cheng A.G."/>
            <person name="Ho P.Y."/>
            <person name="Aranda-Diaz A."/>
            <person name="Jain S."/>
            <person name="Yu F.B."/>
            <person name="Meng X."/>
            <person name="Wang M."/>
            <person name="Iakiviak M."/>
            <person name="Nagashima K."/>
            <person name="Zhao A."/>
            <person name="Murugkar P."/>
            <person name="Patil A."/>
            <person name="Atabakhsh K."/>
            <person name="Weakley A."/>
            <person name="Yan J."/>
            <person name="Brumbaugh A.R."/>
            <person name="Higginbottom S."/>
            <person name="Dimas A."/>
            <person name="Shiver A.L."/>
            <person name="Deutschbauer A."/>
            <person name="Neff N."/>
            <person name="Sonnenburg J.L."/>
            <person name="Huang K.C."/>
            <person name="Fischbach M.A."/>
        </authorList>
    </citation>
    <scope>NUCLEOTIDE SEQUENCE</scope>
    <source>
        <strain evidence="8">DSM 19829</strain>
    </source>
</reference>
<dbReference type="SUPFAM" id="SSF53822">
    <property type="entry name" value="Periplasmic binding protein-like I"/>
    <property type="match status" value="1"/>
</dbReference>
<feature type="chain" id="PRO_5047351305" evidence="6">
    <location>
        <begin position="23"/>
        <end position="399"/>
    </location>
</feature>
<evidence type="ECO:0000313" key="8">
    <source>
        <dbReference type="EMBL" id="UWP60068.1"/>
    </source>
</evidence>
<feature type="domain" description="Leucine-binding protein" evidence="7">
    <location>
        <begin position="49"/>
        <end position="394"/>
    </location>
</feature>
<evidence type="ECO:0000256" key="5">
    <source>
        <dbReference type="SAM" id="MobiDB-lite"/>
    </source>
</evidence>
<dbReference type="PANTHER" id="PTHR30483">
    <property type="entry name" value="LEUCINE-SPECIFIC-BINDING PROTEIN"/>
    <property type="match status" value="1"/>
</dbReference>
<proteinExistence type="inferred from homology"/>
<feature type="compositionally biased region" description="Polar residues" evidence="5">
    <location>
        <begin position="32"/>
        <end position="46"/>
    </location>
</feature>
<evidence type="ECO:0000256" key="1">
    <source>
        <dbReference type="ARBA" id="ARBA00010062"/>
    </source>
</evidence>
<evidence type="ECO:0000256" key="6">
    <source>
        <dbReference type="SAM" id="SignalP"/>
    </source>
</evidence>
<dbReference type="RefSeq" id="WP_028529653.1">
    <property type="nucleotide sequence ID" value="NZ_CABLBR010000029.1"/>
</dbReference>
<dbReference type="CDD" id="cd06347">
    <property type="entry name" value="PBP1_ABC_LivK_ligand_binding-like"/>
    <property type="match status" value="1"/>
</dbReference>
<keyword evidence="9" id="KW-1185">Reference proteome</keyword>
<dbReference type="PROSITE" id="PS51257">
    <property type="entry name" value="PROKAR_LIPOPROTEIN"/>
    <property type="match status" value="1"/>
</dbReference>
<keyword evidence="4" id="KW-0029">Amino-acid transport</keyword>
<keyword evidence="3 6" id="KW-0732">Signal</keyword>
<dbReference type="InterPro" id="IPR051010">
    <property type="entry name" value="BCAA_transport"/>
</dbReference>
<sequence length="399" mass="42211">MKNIKKFISLALVAALAVSSLAACGKKESSDSGESAGTENAGSEESSVIKIGGIGPTTGGAAVYGQAVKNGAEMAVKEINAAGGINGAQIELNFQDDEHDAEKAVNAYNTLKDWGMQALLGAVTSVPCIAVAEESQKDNIFQLTPSGTAVECVQYENAFRVCFSDPNQGVASADYIAENQLATKIAVIYDSSDTYSSGIYQAFAAEAKTKGLEIVAAEAFTADNKTDFSVQIQKAKDAGAELVFLPFYYQEASLVLKQAKSMSYSPIFFSCDGLDGILDVEGFDASLAEGAMFLAPFCATSEDETVKTFVTAFEDAYGETPNQFAADAYDGIYILKEAMEKAEVTADMSASDISDALKAVMTEITFSGVTAKEMTWTADGEPEKAPMVLQIENGKYKEL</sequence>
<dbReference type="EMBL" id="CP102290">
    <property type="protein sequence ID" value="UWP60068.1"/>
    <property type="molecule type" value="Genomic_DNA"/>
</dbReference>
<keyword evidence="2" id="KW-0813">Transport</keyword>
<dbReference type="Gene3D" id="3.40.50.2300">
    <property type="match status" value="2"/>
</dbReference>
<feature type="region of interest" description="Disordered" evidence="5">
    <location>
        <begin position="27"/>
        <end position="49"/>
    </location>
</feature>
<evidence type="ECO:0000313" key="9">
    <source>
        <dbReference type="Proteomes" id="UP001060164"/>
    </source>
</evidence>